<evidence type="ECO:0000313" key="2">
    <source>
        <dbReference type="Proteomes" id="UP000231586"/>
    </source>
</evidence>
<dbReference type="PANTHER" id="PTHR34817">
    <property type="entry name" value="NUCLEOTIDYLTRANSFERASE"/>
    <property type="match status" value="1"/>
</dbReference>
<organism evidence="1 2">
    <name type="scientific">Luteimicrobium subarcticum</name>
    <dbReference type="NCBI Taxonomy" id="620910"/>
    <lineage>
        <taxon>Bacteria</taxon>
        <taxon>Bacillati</taxon>
        <taxon>Actinomycetota</taxon>
        <taxon>Actinomycetes</taxon>
        <taxon>Micrococcales</taxon>
        <taxon>Luteimicrobium</taxon>
    </lineage>
</organism>
<gene>
    <name evidence="1" type="ORF">CLV34_1392</name>
</gene>
<dbReference type="GO" id="GO:0016740">
    <property type="term" value="F:transferase activity"/>
    <property type="evidence" value="ECO:0007669"/>
    <property type="project" value="UniProtKB-KW"/>
</dbReference>
<accession>A0A2M8WSJ5</accession>
<protein>
    <submittedName>
        <fullName evidence="1">Putative nucleotidyltransferase</fullName>
    </submittedName>
</protein>
<dbReference type="Proteomes" id="UP000231586">
    <property type="component" value="Unassembled WGS sequence"/>
</dbReference>
<name>A0A2M8WSJ5_9MICO</name>
<dbReference type="PANTHER" id="PTHR34817:SF1">
    <property type="entry name" value="NUCLEOTIDYLTRANSFERASE"/>
    <property type="match status" value="1"/>
</dbReference>
<reference evidence="1 2" key="1">
    <citation type="submission" date="2017-11" db="EMBL/GenBank/DDBJ databases">
        <title>Genomic Encyclopedia of Archaeal and Bacterial Type Strains, Phase II (KMG-II): From Individual Species to Whole Genera.</title>
        <authorList>
            <person name="Goeker M."/>
        </authorList>
    </citation>
    <scope>NUCLEOTIDE SEQUENCE [LARGE SCALE GENOMIC DNA]</scope>
    <source>
        <strain evidence="1 2">DSM 22413</strain>
    </source>
</reference>
<dbReference type="InterPro" id="IPR018775">
    <property type="entry name" value="RlaP"/>
</dbReference>
<keyword evidence="2" id="KW-1185">Reference proteome</keyword>
<sequence>MESAGHEPPASATIARMPASLLPVSVGDRDVALSNEILRTVCGSGVHGMAIAGTDDHDEMGVYVETEEQVVGLAPSSHHYVSRTQPEGVRSGPGDTDLTIFSLRKYLRLACAGNPTVLTVLFAPQDAVLVETATGTSLRALAPSILSLNAGRRFLGYLDGQRDRLLGISRQGRVPNRPELVAAHGYDTKYASHALRLGLQGLEVVTTGRLTLPIDGDALRTCMEVKRGEVPFDEALRRVDDVRVRLAAALDDGGSPLPDAPDMAVVNAWLVATHRAHWDAVH</sequence>
<evidence type="ECO:0000313" key="1">
    <source>
        <dbReference type="EMBL" id="PJI93911.1"/>
    </source>
</evidence>
<dbReference type="Pfam" id="PF10127">
    <property type="entry name" value="RlaP"/>
    <property type="match status" value="1"/>
</dbReference>
<comment type="caution">
    <text evidence="1">The sequence shown here is derived from an EMBL/GenBank/DDBJ whole genome shotgun (WGS) entry which is preliminary data.</text>
</comment>
<keyword evidence="1" id="KW-0808">Transferase</keyword>
<dbReference type="AlphaFoldDB" id="A0A2M8WSJ5"/>
<proteinExistence type="predicted"/>
<dbReference type="EMBL" id="PGTZ01000007">
    <property type="protein sequence ID" value="PJI93911.1"/>
    <property type="molecule type" value="Genomic_DNA"/>
</dbReference>